<dbReference type="PANTHER" id="PTHR10656:SF69">
    <property type="entry name" value="MAB-21-LIKE HHH_H2TH-LIKE DOMAIN-CONTAINING PROTEIN"/>
    <property type="match status" value="1"/>
</dbReference>
<evidence type="ECO:0000256" key="1">
    <source>
        <dbReference type="SAM" id="Coils"/>
    </source>
</evidence>
<feature type="region of interest" description="Disordered" evidence="2">
    <location>
        <begin position="1"/>
        <end position="92"/>
    </location>
</feature>
<dbReference type="SMART" id="SM01265">
    <property type="entry name" value="Mab-21"/>
    <property type="match status" value="1"/>
</dbReference>
<protein>
    <submittedName>
        <fullName evidence="6">Uncharacterized protein LOC101889455</fullName>
    </submittedName>
</protein>
<proteinExistence type="predicted"/>
<dbReference type="RefSeq" id="XP_005176179.1">
    <property type="nucleotide sequence ID" value="XM_005176122.3"/>
</dbReference>
<keyword evidence="1" id="KW-0175">Coiled coil</keyword>
<dbReference type="Proteomes" id="UP001652621">
    <property type="component" value="Unplaced"/>
</dbReference>
<dbReference type="OrthoDB" id="6112914at2759"/>
<evidence type="ECO:0000313" key="4">
    <source>
        <dbReference type="EnsemblMetazoa" id="MDOA004828-PA"/>
    </source>
</evidence>
<dbReference type="Gene3D" id="1.10.1410.40">
    <property type="match status" value="1"/>
</dbReference>
<feature type="compositionally biased region" description="Basic and acidic residues" evidence="2">
    <location>
        <begin position="20"/>
        <end position="37"/>
    </location>
</feature>
<evidence type="ECO:0000313" key="5">
    <source>
        <dbReference type="Proteomes" id="UP001652621"/>
    </source>
</evidence>
<feature type="compositionally biased region" description="Low complexity" evidence="2">
    <location>
        <begin position="288"/>
        <end position="298"/>
    </location>
</feature>
<sequence>MGRSSSKFLTKPNNPLQELQYKETQRERSRKQQEKQRKQIARLQKKQAKRQRKLLKKKKRNSSGSASTGRGRLSKEESFRQPKIRLRGSDESASGAGAIAEVRVRYDFRREEFNRQLETKIQKELNENLCGFILNQCVLTMQFFKNYESELSNITEDLLSKEKELNQNLEEHSILLTNPLDVAVAKWIKYKPVHGPDKHNSQLLQTQTIYTVFENIDIARPNDANYDSISPLCKVDMEMDFRETTPCKEDYAKMLSDIKWKGYVRLRLREDPKNSGKSLSHHDDDIYSEGSSGYGTTSPYGSKTVLNVLGSQRDPENDYDYAFITHLNTQHPLKELKMPKDRDRLKVDSKVLPDSCISSLGNFVQPLQEDEFTDDEEESETEGSDDEEEDERQDYRDYDTLQAIKQYRLELEKRRKLLAQNYLNSREFMRYFGELMRKKLAQQLQIDDNELDMATFRGSSIYTNRYEVIPAIYVAQNVNEWPKCAFEFRLRDRPLSTNPQTGQQIQWPTRAMIKRIETFGFHVIPLGYAPKKKRNPFRDIEWRIVFPKAERYLEQHLTNTQIKVYMITKALLKSFVEPMEKNKSLMFALDHLRSHLFWECEKDYNAWPEEFLGEVLLRFIDSFKQRVRAKHLSDYFIRERNLFESIPEYSLNTLYTILADITANPLMHLMISFRNLEFSENYFPKLNFKKLFENLVENDMLKLKLLAKNARSLMDLSQADEEDACLMPDEGAKGLLGMKQHHVRTNGKLRRKTQLLRHNMELKKQEMVARRRSVESIDVEFFFKKDLNNANARQLNQGVENLRRTNILEIVLDHLIAMSTKALEFQSVSITRTYLSQARRLCKFYHNYGCDIGAKEYLHKIQSLDEELQILADKEDFPGITPPILPVRISIEATSIPPILSGNNDFKEKIDTAIRNEKEIQPYNLYEEMVEREQPQENEVGPPCIQLQLDNESFTDEPIIPATRPPETPRKSIKFHNVVIKVQEGDMNPIQKPECYSPVSILRSKAERRESQEDEEDYNEDKDNESMDALDTPTVNDLPGESAKESSSTKFFPSLMKSSSNFIKSSPLGNTELYQNLSQNTDKLIQHLSNEEKKAQIRDMLKRKTLQLKGVFNQSSES</sequence>
<gene>
    <name evidence="4" type="primary">101889455</name>
    <name evidence="6" type="synonym">LOC101889455</name>
</gene>
<feature type="compositionally biased region" description="Polar residues" evidence="2">
    <location>
        <begin position="1"/>
        <end position="17"/>
    </location>
</feature>
<dbReference type="KEGG" id="mde:101889455"/>
<feature type="compositionally biased region" description="Acidic residues" evidence="2">
    <location>
        <begin position="1012"/>
        <end position="1028"/>
    </location>
</feature>
<feature type="region of interest" description="Disordered" evidence="2">
    <location>
        <begin position="988"/>
        <end position="1049"/>
    </location>
</feature>
<evidence type="ECO:0000259" key="3">
    <source>
        <dbReference type="Pfam" id="PF20266"/>
    </source>
</evidence>
<feature type="compositionally biased region" description="Basic residues" evidence="2">
    <location>
        <begin position="38"/>
        <end position="61"/>
    </location>
</feature>
<dbReference type="InterPro" id="IPR046906">
    <property type="entry name" value="Mab-21_HhH/H2TH-like"/>
</dbReference>
<feature type="domain" description="Mab-21-like HhH/H2TH-like" evidence="3">
    <location>
        <begin position="568"/>
        <end position="657"/>
    </location>
</feature>
<dbReference type="AlphaFoldDB" id="A0A1I8MH48"/>
<dbReference type="EnsemblMetazoa" id="MDOA004828-RA">
    <property type="protein sequence ID" value="MDOA004828-PA"/>
    <property type="gene ID" value="MDOA004828"/>
</dbReference>
<organism evidence="4">
    <name type="scientific">Musca domestica</name>
    <name type="common">House fly</name>
    <dbReference type="NCBI Taxonomy" id="7370"/>
    <lineage>
        <taxon>Eukaryota</taxon>
        <taxon>Metazoa</taxon>
        <taxon>Ecdysozoa</taxon>
        <taxon>Arthropoda</taxon>
        <taxon>Hexapoda</taxon>
        <taxon>Insecta</taxon>
        <taxon>Pterygota</taxon>
        <taxon>Neoptera</taxon>
        <taxon>Endopterygota</taxon>
        <taxon>Diptera</taxon>
        <taxon>Brachycera</taxon>
        <taxon>Muscomorpha</taxon>
        <taxon>Muscoidea</taxon>
        <taxon>Muscidae</taxon>
        <taxon>Musca</taxon>
    </lineage>
</organism>
<reference evidence="4" key="1">
    <citation type="submission" date="2020-05" db="UniProtKB">
        <authorList>
            <consortium name="EnsemblMetazoa"/>
        </authorList>
    </citation>
    <scope>IDENTIFICATION</scope>
    <source>
        <strain evidence="4">Aabys</strain>
    </source>
</reference>
<dbReference type="VEuPathDB" id="VectorBase:MDOA004828"/>
<feature type="coiled-coil region" evidence="1">
    <location>
        <begin position="144"/>
        <end position="171"/>
    </location>
</feature>
<reference evidence="6" key="2">
    <citation type="submission" date="2025-04" db="UniProtKB">
        <authorList>
            <consortium name="RefSeq"/>
        </authorList>
    </citation>
    <scope>IDENTIFICATION</scope>
    <source>
        <strain evidence="6">Aabys</strain>
    </source>
</reference>
<dbReference type="GeneID" id="101889455"/>
<name>A0A1I8MH48_MUSDO</name>
<feature type="compositionally biased region" description="Basic and acidic residues" evidence="2">
    <location>
        <begin position="272"/>
        <end position="285"/>
    </location>
</feature>
<feature type="region of interest" description="Disordered" evidence="2">
    <location>
        <begin position="367"/>
        <end position="397"/>
    </location>
</feature>
<dbReference type="InterPro" id="IPR024810">
    <property type="entry name" value="MAB21L/cGLR"/>
</dbReference>
<feature type="region of interest" description="Disordered" evidence="2">
    <location>
        <begin position="272"/>
        <end position="298"/>
    </location>
</feature>
<keyword evidence="5" id="KW-1185">Reference proteome</keyword>
<accession>A0A1I8MH48</accession>
<dbReference type="PANTHER" id="PTHR10656">
    <property type="entry name" value="CELL FATE DETERMINING PROTEIN MAB21-RELATED"/>
    <property type="match status" value="1"/>
</dbReference>
<evidence type="ECO:0000256" key="2">
    <source>
        <dbReference type="SAM" id="MobiDB-lite"/>
    </source>
</evidence>
<dbReference type="VEuPathDB" id="VectorBase:MDOMA2_018408"/>
<evidence type="ECO:0000313" key="6">
    <source>
        <dbReference type="RefSeq" id="XP_005176179.1"/>
    </source>
</evidence>
<dbReference type="Pfam" id="PF20266">
    <property type="entry name" value="Mab-21_C"/>
    <property type="match status" value="1"/>
</dbReference>
<dbReference type="eggNOG" id="KOG3963">
    <property type="taxonomic scope" value="Eukaryota"/>
</dbReference>
<feature type="compositionally biased region" description="Acidic residues" evidence="2">
    <location>
        <begin position="368"/>
        <end position="392"/>
    </location>
</feature>